<keyword evidence="2" id="KW-0731">Sigma factor</keyword>
<dbReference type="InterPro" id="IPR007627">
    <property type="entry name" value="RNA_pol_sigma70_r2"/>
</dbReference>
<keyword evidence="7" id="KW-1185">Reference proteome</keyword>
<dbReference type="GO" id="GO:0006352">
    <property type="term" value="P:DNA-templated transcription initiation"/>
    <property type="evidence" value="ECO:0007669"/>
    <property type="project" value="InterPro"/>
</dbReference>
<dbReference type="SUPFAM" id="SSF88659">
    <property type="entry name" value="Sigma3 and sigma4 domains of RNA polymerase sigma factors"/>
    <property type="match status" value="1"/>
</dbReference>
<evidence type="ECO:0000313" key="6">
    <source>
        <dbReference type="EMBL" id="MEC0276928.1"/>
    </source>
</evidence>
<dbReference type="Proteomes" id="UP001307168">
    <property type="component" value="Unassembled WGS sequence"/>
</dbReference>
<dbReference type="Gene3D" id="1.10.1740.10">
    <property type="match status" value="1"/>
</dbReference>
<evidence type="ECO:0000259" key="5">
    <source>
        <dbReference type="Pfam" id="PF04542"/>
    </source>
</evidence>
<gene>
    <name evidence="6" type="ORF">P4706_28460</name>
</gene>
<dbReference type="PANTHER" id="PTHR30385:SF8">
    <property type="entry name" value="RNA POLYMERASE SIGMA-E FACTOR"/>
    <property type="match status" value="1"/>
</dbReference>
<dbReference type="InterPro" id="IPR014284">
    <property type="entry name" value="RNA_pol_sigma-70_dom"/>
</dbReference>
<accession>A0AAW9NLG5</accession>
<dbReference type="InterPro" id="IPR013324">
    <property type="entry name" value="RNA_pol_sigma_r3/r4-like"/>
</dbReference>
<dbReference type="AlphaFoldDB" id="A0AAW9NLG5"/>
<evidence type="ECO:0000256" key="3">
    <source>
        <dbReference type="ARBA" id="ARBA00023125"/>
    </source>
</evidence>
<dbReference type="Pfam" id="PF04542">
    <property type="entry name" value="Sigma70_r2"/>
    <property type="match status" value="1"/>
</dbReference>
<comment type="caution">
    <text evidence="6">The sequence shown here is derived from an EMBL/GenBank/DDBJ whole genome shotgun (WGS) entry which is preliminary data.</text>
</comment>
<evidence type="ECO:0000256" key="2">
    <source>
        <dbReference type="ARBA" id="ARBA00023082"/>
    </source>
</evidence>
<evidence type="ECO:0000256" key="4">
    <source>
        <dbReference type="ARBA" id="ARBA00023163"/>
    </source>
</evidence>
<keyword evidence="1" id="KW-0805">Transcription regulation</keyword>
<dbReference type="SUPFAM" id="SSF88946">
    <property type="entry name" value="Sigma2 domain of RNA polymerase sigma factors"/>
    <property type="match status" value="1"/>
</dbReference>
<protein>
    <submittedName>
        <fullName evidence="6">Sigma-70 family RNA polymerase sigma factor</fullName>
    </submittedName>
</protein>
<dbReference type="EMBL" id="JARNBH010000042">
    <property type="protein sequence ID" value="MEC0276928.1"/>
    <property type="molecule type" value="Genomic_DNA"/>
</dbReference>
<keyword evidence="3" id="KW-0238">DNA-binding</keyword>
<keyword evidence="4" id="KW-0804">Transcription</keyword>
<dbReference type="NCBIfam" id="TIGR02937">
    <property type="entry name" value="sigma70-ECF"/>
    <property type="match status" value="1"/>
</dbReference>
<dbReference type="RefSeq" id="WP_367408467.1">
    <property type="nucleotide sequence ID" value="NZ_JARNBH010000042.1"/>
</dbReference>
<sequence length="183" mass="20790">MIAKDLGFEELYGLGDIDALLEKAQEKCELKLRGKKFAGMEKEDVVQEVLIKVHKSLSKYDSSKAKMSTYIEHVIENMVKDCYKKCGTEKNLILVNALELEDSYEWDDEAFQGYGAHVGSVDAGYMAVDMSIDVSITFSAREKEIFELRTQGYEFVDIADKLGVTKARISQIWKGIKAKYDQF</sequence>
<evidence type="ECO:0000313" key="7">
    <source>
        <dbReference type="Proteomes" id="UP001307168"/>
    </source>
</evidence>
<dbReference type="GO" id="GO:0003677">
    <property type="term" value="F:DNA binding"/>
    <property type="evidence" value="ECO:0007669"/>
    <property type="project" value="UniProtKB-KW"/>
</dbReference>
<dbReference type="GO" id="GO:0016987">
    <property type="term" value="F:sigma factor activity"/>
    <property type="evidence" value="ECO:0007669"/>
    <property type="project" value="UniProtKB-KW"/>
</dbReference>
<name>A0AAW9NLG5_9BACI</name>
<dbReference type="PANTHER" id="PTHR30385">
    <property type="entry name" value="SIGMA FACTOR F FLAGELLAR"/>
    <property type="match status" value="1"/>
</dbReference>
<evidence type="ECO:0000256" key="1">
    <source>
        <dbReference type="ARBA" id="ARBA00023015"/>
    </source>
</evidence>
<dbReference type="InterPro" id="IPR013325">
    <property type="entry name" value="RNA_pol_sigma_r2"/>
</dbReference>
<organism evidence="6 7">
    <name type="scientific">Peribacillus castrilensis</name>
    <dbReference type="NCBI Taxonomy" id="2897690"/>
    <lineage>
        <taxon>Bacteria</taxon>
        <taxon>Bacillati</taxon>
        <taxon>Bacillota</taxon>
        <taxon>Bacilli</taxon>
        <taxon>Bacillales</taxon>
        <taxon>Bacillaceae</taxon>
        <taxon>Peribacillus</taxon>
    </lineage>
</organism>
<reference evidence="6 7" key="1">
    <citation type="submission" date="2023-03" db="EMBL/GenBank/DDBJ databases">
        <title>Bacillus Genome Sequencing.</title>
        <authorList>
            <person name="Dunlap C."/>
        </authorList>
    </citation>
    <scope>NUCLEOTIDE SEQUENCE [LARGE SCALE GENOMIC DNA]</scope>
    <source>
        <strain evidence="6 7">B-41290</strain>
    </source>
</reference>
<proteinExistence type="predicted"/>
<feature type="domain" description="RNA polymerase sigma-70 region 2" evidence="5">
    <location>
        <begin position="39"/>
        <end position="84"/>
    </location>
</feature>